<protein>
    <recommendedName>
        <fullName evidence="4">NAD(P)+ transhydrogenase beta chain</fullName>
    </recommendedName>
</protein>
<dbReference type="EMBL" id="BAAADE010000002">
    <property type="protein sequence ID" value="GAA0600199.1"/>
    <property type="molecule type" value="Genomic_DNA"/>
</dbReference>
<evidence type="ECO:0000313" key="3">
    <source>
        <dbReference type="Proteomes" id="UP001424441"/>
    </source>
</evidence>
<evidence type="ECO:0000256" key="1">
    <source>
        <dbReference type="SAM" id="Phobius"/>
    </source>
</evidence>
<proteinExistence type="predicted"/>
<gene>
    <name evidence="2" type="ORF">GCM10008943_14250</name>
</gene>
<evidence type="ECO:0008006" key="4">
    <source>
        <dbReference type="Google" id="ProtNLM"/>
    </source>
</evidence>
<accession>A0ABN1FYL9</accession>
<dbReference type="Proteomes" id="UP001424441">
    <property type="component" value="Unassembled WGS sequence"/>
</dbReference>
<keyword evidence="1" id="KW-0812">Transmembrane</keyword>
<feature type="transmembrane region" description="Helical" evidence="1">
    <location>
        <begin position="40"/>
        <end position="60"/>
    </location>
</feature>
<name>A0ABN1FYL9_9HYPH</name>
<comment type="caution">
    <text evidence="2">The sequence shown here is derived from an EMBL/GenBank/DDBJ whole genome shotgun (WGS) entry which is preliminary data.</text>
</comment>
<dbReference type="RefSeq" id="WP_343803722.1">
    <property type="nucleotide sequence ID" value="NZ_BAAADE010000002.1"/>
</dbReference>
<keyword evidence="3" id="KW-1185">Reference proteome</keyword>
<keyword evidence="1" id="KW-1133">Transmembrane helix</keyword>
<evidence type="ECO:0000313" key="2">
    <source>
        <dbReference type="EMBL" id="GAA0600199.1"/>
    </source>
</evidence>
<organism evidence="2 3">
    <name type="scientific">Paenochrobactrum glaciei</name>
    <dbReference type="NCBI Taxonomy" id="486407"/>
    <lineage>
        <taxon>Bacteria</taxon>
        <taxon>Pseudomonadati</taxon>
        <taxon>Pseudomonadota</taxon>
        <taxon>Alphaproteobacteria</taxon>
        <taxon>Hyphomicrobiales</taxon>
        <taxon>Brucellaceae</taxon>
        <taxon>Paenochrobactrum</taxon>
    </lineage>
</organism>
<keyword evidence="1" id="KW-0472">Membrane</keyword>
<feature type="transmembrane region" description="Helical" evidence="1">
    <location>
        <begin position="12"/>
        <end position="34"/>
    </location>
</feature>
<sequence>MMKEPSYRSTRLYLWVTASAAWLIIILLAVASALGSAQAVAFADIAITPLIGVIVAVLGVHRGFGSVDFWAQAKAFNDNAKEQPSEKGSD</sequence>
<reference evidence="2 3" key="1">
    <citation type="journal article" date="2019" name="Int. J. Syst. Evol. Microbiol.">
        <title>The Global Catalogue of Microorganisms (GCM) 10K type strain sequencing project: providing services to taxonomists for standard genome sequencing and annotation.</title>
        <authorList>
            <consortium name="The Broad Institute Genomics Platform"/>
            <consortium name="The Broad Institute Genome Sequencing Center for Infectious Disease"/>
            <person name="Wu L."/>
            <person name="Ma J."/>
        </authorList>
    </citation>
    <scope>NUCLEOTIDE SEQUENCE [LARGE SCALE GENOMIC DNA]</scope>
    <source>
        <strain evidence="2 3">JCM 15115</strain>
    </source>
</reference>